<dbReference type="GO" id="GO:0050660">
    <property type="term" value="F:flavin adenine dinucleotide binding"/>
    <property type="evidence" value="ECO:0007669"/>
    <property type="project" value="InterPro"/>
</dbReference>
<dbReference type="InterPro" id="IPR014730">
    <property type="entry name" value="ETF_a/b_N"/>
</dbReference>
<comment type="cofactor">
    <cofactor evidence="4">
        <name>FAD</name>
        <dbReference type="ChEBI" id="CHEBI:57692"/>
    </cofactor>
    <text evidence="4">Binds 1 FAD per dimer.</text>
</comment>
<accession>G9XGS7</accession>
<feature type="binding site" evidence="4">
    <location>
        <begin position="256"/>
        <end position="263"/>
    </location>
    <ligand>
        <name>FAD</name>
        <dbReference type="ChEBI" id="CHEBI:57692"/>
    </ligand>
</feature>
<dbReference type="PIRSF" id="PIRSF000089">
    <property type="entry name" value="Electra_flavoP_a"/>
    <property type="match status" value="1"/>
</dbReference>
<comment type="caution">
    <text evidence="6">The sequence shown here is derived from an EMBL/GenBank/DDBJ whole genome shotgun (WGS) entry which is preliminary data.</text>
</comment>
<evidence type="ECO:0000256" key="3">
    <source>
        <dbReference type="ARBA" id="ARBA00022630"/>
    </source>
</evidence>
<dbReference type="FunFam" id="3.40.50.1220:FF:000004">
    <property type="entry name" value="Electron transfer flavoprotein"/>
    <property type="match status" value="1"/>
</dbReference>
<evidence type="ECO:0000313" key="6">
    <source>
        <dbReference type="EMBL" id="EHL09112.1"/>
    </source>
</evidence>
<dbReference type="RefSeq" id="WP_005808004.1">
    <property type="nucleotide sequence ID" value="NZ_JH414436.1"/>
</dbReference>
<dbReference type="Proteomes" id="UP000004416">
    <property type="component" value="Unassembled WGS sequence"/>
</dbReference>
<dbReference type="PANTHER" id="PTHR43153">
    <property type="entry name" value="ELECTRON TRANSFER FLAVOPROTEIN ALPHA"/>
    <property type="match status" value="1"/>
</dbReference>
<comment type="similarity">
    <text evidence="1">Belongs to the ETF alpha-subunit/FixB family.</text>
</comment>
<dbReference type="InterPro" id="IPR001308">
    <property type="entry name" value="ETF_a/FixB"/>
</dbReference>
<dbReference type="SUPFAM" id="SSF52402">
    <property type="entry name" value="Adenine nucleotide alpha hydrolases-like"/>
    <property type="match status" value="1"/>
</dbReference>
<evidence type="ECO:0000256" key="2">
    <source>
        <dbReference type="ARBA" id="ARBA00022448"/>
    </source>
</evidence>
<dbReference type="Gene3D" id="3.40.50.1220">
    <property type="entry name" value="TPP-binding domain"/>
    <property type="match status" value="1"/>
</dbReference>
<dbReference type="Pfam" id="PF00766">
    <property type="entry name" value="ETF_alpha"/>
    <property type="match status" value="1"/>
</dbReference>
<keyword evidence="3" id="KW-0285">Flavoprotein</keyword>
<evidence type="ECO:0000256" key="4">
    <source>
        <dbReference type="PIRSR" id="PIRSR000089-1"/>
    </source>
</evidence>
<dbReference type="AlphaFoldDB" id="G9XGS7"/>
<dbReference type="GO" id="GO:0009055">
    <property type="term" value="F:electron transfer activity"/>
    <property type="evidence" value="ECO:0007669"/>
    <property type="project" value="InterPro"/>
</dbReference>
<dbReference type="SMART" id="SM00893">
    <property type="entry name" value="ETF"/>
    <property type="match status" value="1"/>
</dbReference>
<feature type="binding site" evidence="4">
    <location>
        <position position="199"/>
    </location>
    <ligand>
        <name>FAD</name>
        <dbReference type="ChEBI" id="CHEBI:57692"/>
    </ligand>
</feature>
<keyword evidence="2" id="KW-0813">Transport</keyword>
<protein>
    <submittedName>
        <fullName evidence="6">Electron transfer flavoprotein FAD-binding domain protein</fullName>
    </submittedName>
</protein>
<dbReference type="SUPFAM" id="SSF52467">
    <property type="entry name" value="DHS-like NAD/FAD-binding domain"/>
    <property type="match status" value="1"/>
</dbReference>
<evidence type="ECO:0000313" key="7">
    <source>
        <dbReference type="Proteomes" id="UP000004416"/>
    </source>
</evidence>
<dbReference type="GO" id="GO:0033539">
    <property type="term" value="P:fatty acid beta-oxidation using acyl-CoA dehydrogenase"/>
    <property type="evidence" value="ECO:0007669"/>
    <property type="project" value="TreeGrafter"/>
</dbReference>
<name>G9XGS7_DESHA</name>
<dbReference type="InterPro" id="IPR014731">
    <property type="entry name" value="ETF_asu_C"/>
</dbReference>
<feature type="domain" description="Electron transfer flavoprotein alpha/beta-subunit N-terminal" evidence="5">
    <location>
        <begin position="4"/>
        <end position="182"/>
    </location>
</feature>
<dbReference type="EMBL" id="AFZX01000005">
    <property type="protein sequence ID" value="EHL09112.1"/>
    <property type="molecule type" value="Genomic_DNA"/>
</dbReference>
<dbReference type="HOGENOM" id="CLU_034178_0_1_9"/>
<gene>
    <name evidence="6" type="ORF">HMPREF0322_00143</name>
</gene>
<sequence>MAGIFIYADSQELYLQILTLGQELASAMKQPLNAVSLAQKSGDGFKWGAVDKVFTLVNEDPVPENYAKPLAELLKKEDAGLFLVGASASGRELAAKAAAYLKAALISEALEVKFANGTVQIDRLMYGGAVLSEEELVGKGVITVSAGKFEPADGNAGPAAEASLIPVETGKELKISSIEHAVRQGVNITEAKRIVGIGRGIAQVEDLSLPRGLAEVLGAELGCTRSIAEEFQWLPVESYIGISGKTVKPELYIAVGISGQIQHVAGARDSKIIVAIDQNEKAPIFKAADYGVVGDLYELVPLLTTALRTQS</sequence>
<evidence type="ECO:0000259" key="5">
    <source>
        <dbReference type="SMART" id="SM00893"/>
    </source>
</evidence>
<dbReference type="InterPro" id="IPR014729">
    <property type="entry name" value="Rossmann-like_a/b/a_fold"/>
</dbReference>
<organism evidence="6 7">
    <name type="scientific">Desulfitobacterium hafniense DP7</name>
    <dbReference type="NCBI Taxonomy" id="537010"/>
    <lineage>
        <taxon>Bacteria</taxon>
        <taxon>Bacillati</taxon>
        <taxon>Bacillota</taxon>
        <taxon>Clostridia</taxon>
        <taxon>Eubacteriales</taxon>
        <taxon>Desulfitobacteriaceae</taxon>
        <taxon>Desulfitobacterium</taxon>
    </lineage>
</organism>
<dbReference type="InterPro" id="IPR029035">
    <property type="entry name" value="DHS-like_NAD/FAD-binding_dom"/>
</dbReference>
<dbReference type="Pfam" id="PF01012">
    <property type="entry name" value="ETF"/>
    <property type="match status" value="1"/>
</dbReference>
<evidence type="ECO:0000256" key="1">
    <source>
        <dbReference type="ARBA" id="ARBA00005817"/>
    </source>
</evidence>
<dbReference type="Gene3D" id="3.40.50.620">
    <property type="entry name" value="HUPs"/>
    <property type="match status" value="1"/>
</dbReference>
<dbReference type="PATRIC" id="fig|537010.4.peg.134"/>
<reference evidence="6 7" key="1">
    <citation type="submission" date="2011-08" db="EMBL/GenBank/DDBJ databases">
        <authorList>
            <person name="Weinstock G."/>
            <person name="Sodergren E."/>
            <person name="Clifton S."/>
            <person name="Fulton L."/>
            <person name="Fulton B."/>
            <person name="Courtney L."/>
            <person name="Fronick C."/>
            <person name="Harrison M."/>
            <person name="Strong C."/>
            <person name="Farmer C."/>
            <person name="Delahaunty K."/>
            <person name="Markovic C."/>
            <person name="Hall O."/>
            <person name="Minx P."/>
            <person name="Tomlinson C."/>
            <person name="Mitreva M."/>
            <person name="Hou S."/>
            <person name="Chen J."/>
            <person name="Wollam A."/>
            <person name="Pepin K.H."/>
            <person name="Johnson M."/>
            <person name="Bhonagiri V."/>
            <person name="Zhang X."/>
            <person name="Suruliraj S."/>
            <person name="Warren W."/>
            <person name="Chinwalla A."/>
            <person name="Mardis E.R."/>
            <person name="Wilson R.K."/>
        </authorList>
    </citation>
    <scope>NUCLEOTIDE SEQUENCE [LARGE SCALE GENOMIC DNA]</scope>
    <source>
        <strain evidence="6 7">DP7</strain>
    </source>
</reference>
<dbReference type="PANTHER" id="PTHR43153:SF1">
    <property type="entry name" value="ELECTRON TRANSFER FLAVOPROTEIN SUBUNIT ALPHA, MITOCHONDRIAL"/>
    <property type="match status" value="1"/>
</dbReference>
<proteinExistence type="inferred from homology"/>
<feature type="binding site" evidence="4">
    <location>
        <begin position="224"/>
        <end position="225"/>
    </location>
    <ligand>
        <name>FAD</name>
        <dbReference type="ChEBI" id="CHEBI:57692"/>
    </ligand>
</feature>
<keyword evidence="4" id="KW-0274">FAD</keyword>